<feature type="transmembrane region" description="Helical" evidence="5">
    <location>
        <begin position="179"/>
        <end position="198"/>
    </location>
</feature>
<feature type="transmembrane region" description="Helical" evidence="5">
    <location>
        <begin position="76"/>
        <end position="100"/>
    </location>
</feature>
<dbReference type="AlphaFoldDB" id="A0AAV4CXG7"/>
<reference evidence="8 9" key="1">
    <citation type="journal article" date="2021" name="Elife">
        <title>Chloroplast acquisition without the gene transfer in kleptoplastic sea slugs, Plakobranchus ocellatus.</title>
        <authorList>
            <person name="Maeda T."/>
            <person name="Takahashi S."/>
            <person name="Yoshida T."/>
            <person name="Shimamura S."/>
            <person name="Takaki Y."/>
            <person name="Nagai Y."/>
            <person name="Toyoda A."/>
            <person name="Suzuki Y."/>
            <person name="Arimoto A."/>
            <person name="Ishii H."/>
            <person name="Satoh N."/>
            <person name="Nishiyama T."/>
            <person name="Hasebe M."/>
            <person name="Maruyama T."/>
            <person name="Minagawa J."/>
            <person name="Obokata J."/>
            <person name="Shigenobu S."/>
        </authorList>
    </citation>
    <scope>NUCLEOTIDE SEQUENCE [LARGE SCALE GENOMIC DNA]</scope>
</reference>
<feature type="domain" description="G-protein coupled receptors family 1 profile" evidence="7">
    <location>
        <begin position="1"/>
        <end position="195"/>
    </location>
</feature>
<dbReference type="SUPFAM" id="SSF81321">
    <property type="entry name" value="Family A G protein-coupled receptor-like"/>
    <property type="match status" value="1"/>
</dbReference>
<comment type="caution">
    <text evidence="8">The sequence shown here is derived from an EMBL/GenBank/DDBJ whole genome shotgun (WGS) entry which is preliminary data.</text>
</comment>
<dbReference type="InterPro" id="IPR017452">
    <property type="entry name" value="GPCR_Rhodpsn_7TM"/>
</dbReference>
<evidence type="ECO:0000256" key="6">
    <source>
        <dbReference type="SAM" id="SignalP"/>
    </source>
</evidence>
<evidence type="ECO:0000313" key="8">
    <source>
        <dbReference type="EMBL" id="GFO36548.1"/>
    </source>
</evidence>
<dbReference type="PANTHER" id="PTHR45698">
    <property type="entry name" value="TRACE AMINE-ASSOCIATED RECEPTOR 19N-RELATED"/>
    <property type="match status" value="1"/>
</dbReference>
<dbReference type="Pfam" id="PF00001">
    <property type="entry name" value="7tm_1"/>
    <property type="match status" value="1"/>
</dbReference>
<keyword evidence="6" id="KW-0732">Signal</keyword>
<evidence type="ECO:0000256" key="4">
    <source>
        <dbReference type="ARBA" id="ARBA00023136"/>
    </source>
</evidence>
<evidence type="ECO:0000256" key="2">
    <source>
        <dbReference type="ARBA" id="ARBA00022692"/>
    </source>
</evidence>
<keyword evidence="4 5" id="KW-0472">Membrane</keyword>
<dbReference type="InterPro" id="IPR000276">
    <property type="entry name" value="GPCR_Rhodpsn"/>
</dbReference>
<feature type="chain" id="PRO_5044022466" evidence="6">
    <location>
        <begin position="19"/>
        <end position="240"/>
    </location>
</feature>
<keyword evidence="9" id="KW-1185">Reference proteome</keyword>
<evidence type="ECO:0000313" key="9">
    <source>
        <dbReference type="Proteomes" id="UP000735302"/>
    </source>
</evidence>
<gene>
    <name evidence="8" type="ORF">PoB_006305300</name>
</gene>
<evidence type="ECO:0000256" key="1">
    <source>
        <dbReference type="ARBA" id="ARBA00004370"/>
    </source>
</evidence>
<dbReference type="GO" id="GO:0016020">
    <property type="term" value="C:membrane"/>
    <property type="evidence" value="ECO:0007669"/>
    <property type="project" value="UniProtKB-SubCell"/>
</dbReference>
<sequence length="240" mass="26986">MSAWLIVVMALERLCVVSMPFRRGGSMWCKQKGAIIIIFSLLTVMSATQMFRFDMIGHNGKLCIGLNPTYTSLHIYMYQFVLHSTAPIAIVFASNVGVVARIVKVERATQGEESSSTRLTGGGSQRRSKTTRMMVYISLTYILTTVPLVSLTIFLHVLAKNNGPSHADIFLRAMPWLEVLQVIAAINYASNFFIYILSGKKFHIELLRMLSCEKERDRVTSINTRSGSIRTRDEILLTNI</sequence>
<accession>A0AAV4CXG7</accession>
<dbReference type="PROSITE" id="PS50262">
    <property type="entry name" value="G_PROTEIN_RECEP_F1_2"/>
    <property type="match status" value="1"/>
</dbReference>
<feature type="transmembrane region" description="Helical" evidence="5">
    <location>
        <begin position="33"/>
        <end position="51"/>
    </location>
</feature>
<keyword evidence="3 5" id="KW-1133">Transmembrane helix</keyword>
<keyword evidence="2 5" id="KW-0812">Transmembrane</keyword>
<evidence type="ECO:0000256" key="3">
    <source>
        <dbReference type="ARBA" id="ARBA00022989"/>
    </source>
</evidence>
<dbReference type="EMBL" id="BLXT01007071">
    <property type="protein sequence ID" value="GFO36548.1"/>
    <property type="molecule type" value="Genomic_DNA"/>
</dbReference>
<evidence type="ECO:0000259" key="7">
    <source>
        <dbReference type="PROSITE" id="PS50262"/>
    </source>
</evidence>
<feature type="signal peptide" evidence="6">
    <location>
        <begin position="1"/>
        <end position="18"/>
    </location>
</feature>
<dbReference type="Proteomes" id="UP000735302">
    <property type="component" value="Unassembled WGS sequence"/>
</dbReference>
<dbReference type="Gene3D" id="1.20.1070.10">
    <property type="entry name" value="Rhodopsin 7-helix transmembrane proteins"/>
    <property type="match status" value="1"/>
</dbReference>
<comment type="subcellular location">
    <subcellularLocation>
        <location evidence="1">Membrane</location>
    </subcellularLocation>
</comment>
<protein>
    <submittedName>
        <fullName evidence="8">P2y purinoceptor 4</fullName>
    </submittedName>
</protein>
<dbReference type="GO" id="GO:0004930">
    <property type="term" value="F:G protein-coupled receptor activity"/>
    <property type="evidence" value="ECO:0007669"/>
    <property type="project" value="InterPro"/>
</dbReference>
<feature type="transmembrane region" description="Helical" evidence="5">
    <location>
        <begin position="134"/>
        <end position="159"/>
    </location>
</feature>
<proteinExistence type="predicted"/>
<evidence type="ECO:0000256" key="5">
    <source>
        <dbReference type="SAM" id="Phobius"/>
    </source>
</evidence>
<organism evidence="8 9">
    <name type="scientific">Plakobranchus ocellatus</name>
    <dbReference type="NCBI Taxonomy" id="259542"/>
    <lineage>
        <taxon>Eukaryota</taxon>
        <taxon>Metazoa</taxon>
        <taxon>Spiralia</taxon>
        <taxon>Lophotrochozoa</taxon>
        <taxon>Mollusca</taxon>
        <taxon>Gastropoda</taxon>
        <taxon>Heterobranchia</taxon>
        <taxon>Euthyneura</taxon>
        <taxon>Panpulmonata</taxon>
        <taxon>Sacoglossa</taxon>
        <taxon>Placobranchoidea</taxon>
        <taxon>Plakobranchidae</taxon>
        <taxon>Plakobranchus</taxon>
    </lineage>
</organism>
<dbReference type="PANTHER" id="PTHR45698:SF1">
    <property type="entry name" value="TRACE AMINE-ASSOCIATED RECEPTOR 13C-LIKE"/>
    <property type="match status" value="1"/>
</dbReference>
<name>A0AAV4CXG7_9GAST</name>